<dbReference type="Gene3D" id="3.20.20.190">
    <property type="entry name" value="Phosphatidylinositol (PI) phosphodiesterase"/>
    <property type="match status" value="1"/>
</dbReference>
<dbReference type="SUPFAM" id="SSF51695">
    <property type="entry name" value="PLC-like phosphodiesterases"/>
    <property type="match status" value="1"/>
</dbReference>
<evidence type="ECO:0000313" key="3">
    <source>
        <dbReference type="Proteomes" id="UP001386955"/>
    </source>
</evidence>
<name>A0AAN9RQD3_PSOTE</name>
<dbReference type="PANTHER" id="PTHR13593">
    <property type="match status" value="1"/>
</dbReference>
<feature type="signal peptide" evidence="1">
    <location>
        <begin position="1"/>
        <end position="21"/>
    </location>
</feature>
<evidence type="ECO:0000313" key="2">
    <source>
        <dbReference type="EMBL" id="KAK7381229.1"/>
    </source>
</evidence>
<evidence type="ECO:0000256" key="1">
    <source>
        <dbReference type="SAM" id="SignalP"/>
    </source>
</evidence>
<dbReference type="InterPro" id="IPR051057">
    <property type="entry name" value="PI-PLC_domain"/>
</dbReference>
<reference evidence="2 3" key="1">
    <citation type="submission" date="2024-01" db="EMBL/GenBank/DDBJ databases">
        <title>The genomes of 5 underutilized Papilionoideae crops provide insights into root nodulation and disease resistanc.</title>
        <authorList>
            <person name="Jiang F."/>
        </authorList>
    </citation>
    <scope>NUCLEOTIDE SEQUENCE [LARGE SCALE GENOMIC DNA]</scope>
    <source>
        <strain evidence="2">DUOXIRENSHENG_FW03</strain>
        <tissue evidence="2">Leaves</tissue>
    </source>
</reference>
<dbReference type="CDD" id="cd08588">
    <property type="entry name" value="PI-PLCc_At5g67130_like"/>
    <property type="match status" value="1"/>
</dbReference>
<protein>
    <submittedName>
        <fullName evidence="2">Uncharacterized protein</fullName>
    </submittedName>
</protein>
<dbReference type="Pfam" id="PF26178">
    <property type="entry name" value="PI-PLC_cat"/>
    <property type="match status" value="1"/>
</dbReference>
<dbReference type="EMBL" id="JAYMYS010000009">
    <property type="protein sequence ID" value="KAK7381229.1"/>
    <property type="molecule type" value="Genomic_DNA"/>
</dbReference>
<organism evidence="2 3">
    <name type="scientific">Psophocarpus tetragonolobus</name>
    <name type="common">Winged bean</name>
    <name type="synonym">Dolichos tetragonolobus</name>
    <dbReference type="NCBI Taxonomy" id="3891"/>
    <lineage>
        <taxon>Eukaryota</taxon>
        <taxon>Viridiplantae</taxon>
        <taxon>Streptophyta</taxon>
        <taxon>Embryophyta</taxon>
        <taxon>Tracheophyta</taxon>
        <taxon>Spermatophyta</taxon>
        <taxon>Magnoliopsida</taxon>
        <taxon>eudicotyledons</taxon>
        <taxon>Gunneridae</taxon>
        <taxon>Pentapetalae</taxon>
        <taxon>rosids</taxon>
        <taxon>fabids</taxon>
        <taxon>Fabales</taxon>
        <taxon>Fabaceae</taxon>
        <taxon>Papilionoideae</taxon>
        <taxon>50 kb inversion clade</taxon>
        <taxon>NPAAA clade</taxon>
        <taxon>indigoferoid/millettioid clade</taxon>
        <taxon>Phaseoleae</taxon>
        <taxon>Psophocarpus</taxon>
    </lineage>
</organism>
<dbReference type="PROSITE" id="PS50007">
    <property type="entry name" value="PIPLC_X_DOMAIN"/>
    <property type="match status" value="1"/>
</dbReference>
<dbReference type="AlphaFoldDB" id="A0AAN9RQD3"/>
<dbReference type="Proteomes" id="UP001386955">
    <property type="component" value="Unassembled WGS sequence"/>
</dbReference>
<accession>A0AAN9RQD3</accession>
<dbReference type="GO" id="GO:0006629">
    <property type="term" value="P:lipid metabolic process"/>
    <property type="evidence" value="ECO:0007669"/>
    <property type="project" value="InterPro"/>
</dbReference>
<dbReference type="Gene3D" id="1.10.510.10">
    <property type="entry name" value="Transferase(Phosphotransferase) domain 1"/>
    <property type="match status" value="1"/>
</dbReference>
<dbReference type="InterPro" id="IPR017946">
    <property type="entry name" value="PLC-like_Pdiesterase_TIM-brl"/>
</dbReference>
<dbReference type="PANTHER" id="PTHR13593:SF51">
    <property type="entry name" value="F21F23.12 PROTEIN"/>
    <property type="match status" value="1"/>
</dbReference>
<keyword evidence="3" id="KW-1185">Reference proteome</keyword>
<sequence length="472" mass="53502">MGSLWGLLLVIILPMCYCVDACSREKCKLKDKCSSDGDCKPGLFCFSCVYALQPSMCVRSSVTDQFKLVNNSLPFNKYAFLTTHNSFAIQGAPSHTLTEDARVTLINQEDSVTQQLKNGVRALMLDTYDFRGDIWLCHSMLGRCHDLTAFVPAINTMKEIAAFLSANPTEIVTIILEDYVKTPKGLTKLFTEAGLMKFWFPVKRMPKDGGDWPRVNKMVSKNRRLIVFTSEESKEKSEGIAYQWNYMVENKFGNGGTEAGKCSHRKESSPLDDKTKSLVLVNYFRTIPLKPFMCDDHSQRLIDMIQTCHTAAGNRWANFVAVDYYKRSRGGGSFQAVDTLNGRLMCGCDDVHACVSYFGLYKKHLPGESRPKPPRLELREDLEINLEYIKPEYVRGKASSVPYEVDLFFVLYEAFDDERKGVLEKIVDPFLIGKITSTCWDVFIEIIQRCLASVEVRPKMGEVEVILENVLL</sequence>
<keyword evidence="1" id="KW-0732">Signal</keyword>
<gene>
    <name evidence="2" type="ORF">VNO78_33760</name>
</gene>
<dbReference type="GO" id="GO:0008081">
    <property type="term" value="F:phosphoric diester hydrolase activity"/>
    <property type="evidence" value="ECO:0007669"/>
    <property type="project" value="InterPro"/>
</dbReference>
<comment type="caution">
    <text evidence="2">The sequence shown here is derived from an EMBL/GenBank/DDBJ whole genome shotgun (WGS) entry which is preliminary data.</text>
</comment>
<feature type="chain" id="PRO_5043043666" evidence="1">
    <location>
        <begin position="22"/>
        <end position="472"/>
    </location>
</feature>
<proteinExistence type="predicted"/>